<accession>A0A140PQI7</accession>
<protein>
    <submittedName>
        <fullName evidence="1">Uncharacterized protein</fullName>
    </submittedName>
</protein>
<sequence length="187" mass="22003">MEKKDNQFRVRLSQEENNLLDLCAKETLLKKSDIIRLGIKNIAEKGKNEKYLEKIKTLKSLYEEWKVLKNVIASIAIQNDPYFSLYNPPTRGLKIAQIQRQLNSIEAQVKELLSTSEDMFDKKSSEIDEHIEAMKEEIFVAYIHILIEKDKRMPQENLKPKIEEFQKLAVKKVFPIDEIKKFLYCTP</sequence>
<dbReference type="HOGENOM" id="CLU_1445721_0_0_0"/>
<dbReference type="Proteomes" id="UP000002799">
    <property type="component" value="Chromosome"/>
</dbReference>
<dbReference type="EMBL" id="CP007062">
    <property type="protein sequence ID" value="EEO42699.2"/>
    <property type="molecule type" value="Genomic_DNA"/>
</dbReference>
<dbReference type="GeneID" id="79810362"/>
<dbReference type="KEGG" id="fne:FSDG_01258"/>
<reference evidence="1 2" key="1">
    <citation type="submission" date="2013-11" db="EMBL/GenBank/DDBJ databases">
        <title>The Genome Sequence of Fusobacterium sp. 7_1.</title>
        <authorList>
            <consortium name="The Broad Institute Genome Sequencing Platform"/>
            <person name="Earl A."/>
            <person name="Ward D."/>
            <person name="Feldgarden M."/>
            <person name="Gevers D."/>
            <person name="Strauss J."/>
            <person name="Ambrose C.E."/>
            <person name="Allen-Vercoe E."/>
            <person name="Walker B."/>
            <person name="Young S.K."/>
            <person name="Zeng Q."/>
            <person name="Gargeya S."/>
            <person name="Fitzgerald M."/>
            <person name="Haas B."/>
            <person name="Abouelleil A."/>
            <person name="Alvarado L."/>
            <person name="Arachchi H.M."/>
            <person name="Berlin A.M."/>
            <person name="Chapman S.B."/>
            <person name="Goldberg J."/>
            <person name="Griggs A."/>
            <person name="Gujja S."/>
            <person name="Hansen M."/>
            <person name="Howarth C."/>
            <person name="Imamovic A."/>
            <person name="Larimer J."/>
            <person name="McCowen C."/>
            <person name="Montmayeur A."/>
            <person name="Murphy C."/>
            <person name="Neiman D."/>
            <person name="Pearson M."/>
            <person name="Priest M."/>
            <person name="Roberts A."/>
            <person name="Saif S."/>
            <person name="Shea T."/>
            <person name="Sisk P."/>
            <person name="Sykes S."/>
            <person name="Wortman J."/>
            <person name="Nusbaum C."/>
            <person name="Birren B."/>
        </authorList>
    </citation>
    <scope>NUCLEOTIDE SEQUENCE [LARGE SCALE GENOMIC DNA]</scope>
    <source>
        <strain evidence="1 2">7_1</strain>
    </source>
</reference>
<dbReference type="AlphaFoldDB" id="A0A140PQI7"/>
<evidence type="ECO:0000313" key="1">
    <source>
        <dbReference type="EMBL" id="EEO42699.2"/>
    </source>
</evidence>
<proteinExistence type="predicted"/>
<dbReference type="RefSeq" id="WP_016361185.1">
    <property type="nucleotide sequence ID" value="NZ_AKBT01000001.1"/>
</dbReference>
<evidence type="ECO:0000313" key="2">
    <source>
        <dbReference type="Proteomes" id="UP000002799"/>
    </source>
</evidence>
<name>A0A140PQI7_9FUSO</name>
<organism evidence="1">
    <name type="scientific">Fusobacterium animalis 7_1</name>
    <dbReference type="NCBI Taxonomy" id="457405"/>
    <lineage>
        <taxon>Bacteria</taxon>
        <taxon>Fusobacteriati</taxon>
        <taxon>Fusobacteriota</taxon>
        <taxon>Fusobacteriia</taxon>
        <taxon>Fusobacteriales</taxon>
        <taxon>Fusobacteriaceae</taxon>
        <taxon>Fusobacterium</taxon>
    </lineage>
</organism>
<gene>
    <name evidence="1" type="ORF">FSDG_01258</name>
</gene>